<dbReference type="EMBL" id="CP016428">
    <property type="protein sequence ID" value="ANW00155.1"/>
    <property type="molecule type" value="Genomic_DNA"/>
</dbReference>
<dbReference type="PROSITE" id="PS00519">
    <property type="entry name" value="HTH_ASNC_1"/>
    <property type="match status" value="1"/>
</dbReference>
<evidence type="ECO:0000256" key="2">
    <source>
        <dbReference type="ARBA" id="ARBA00023125"/>
    </source>
</evidence>
<keyword evidence="1" id="KW-0805">Transcription regulation</keyword>
<dbReference type="GO" id="GO:0006355">
    <property type="term" value="P:regulation of DNA-templated transcription"/>
    <property type="evidence" value="ECO:0007669"/>
    <property type="project" value="UniProtKB-ARBA"/>
</dbReference>
<keyword evidence="3" id="KW-0804">Transcription</keyword>
<dbReference type="Proteomes" id="UP000092839">
    <property type="component" value="Chromosome"/>
</dbReference>
<dbReference type="Gene3D" id="3.30.70.920">
    <property type="match status" value="1"/>
</dbReference>
<dbReference type="RefSeq" id="WP_065727441.1">
    <property type="nucleotide sequence ID" value="NZ_CP016428.1"/>
</dbReference>
<dbReference type="GO" id="GO:0005829">
    <property type="term" value="C:cytosol"/>
    <property type="evidence" value="ECO:0007669"/>
    <property type="project" value="TreeGrafter"/>
</dbReference>
<dbReference type="PROSITE" id="PS50956">
    <property type="entry name" value="HTH_ASNC_2"/>
    <property type="match status" value="1"/>
</dbReference>
<dbReference type="InterPro" id="IPR019888">
    <property type="entry name" value="Tscrpt_reg_AsnC-like"/>
</dbReference>
<sequence>MKLLDEMDRKIIRELQRDARLSNTDLAARVGLSPSRCWQRVKRLEERGYIECYTAVINQKRMGLPDTVMVEVILDRHDDGFFEKFSQTISALPEVLEAYMTTGEYDFIIKVAVAGADGYEQFLRHKLYKIPGIRQTRSSFTLRCIKSNWSPPT</sequence>
<dbReference type="SMART" id="SM00344">
    <property type="entry name" value="HTH_ASNC"/>
    <property type="match status" value="1"/>
</dbReference>
<evidence type="ECO:0000313" key="5">
    <source>
        <dbReference type="EMBL" id="ANW00155.1"/>
    </source>
</evidence>
<evidence type="ECO:0000256" key="1">
    <source>
        <dbReference type="ARBA" id="ARBA00023015"/>
    </source>
</evidence>
<evidence type="ECO:0000256" key="3">
    <source>
        <dbReference type="ARBA" id="ARBA00023163"/>
    </source>
</evidence>
<dbReference type="InterPro" id="IPR036390">
    <property type="entry name" value="WH_DNA-bd_sf"/>
</dbReference>
<dbReference type="SUPFAM" id="SSF54909">
    <property type="entry name" value="Dimeric alpha+beta barrel"/>
    <property type="match status" value="1"/>
</dbReference>
<keyword evidence="6" id="KW-1185">Reference proteome</keyword>
<dbReference type="PANTHER" id="PTHR30154">
    <property type="entry name" value="LEUCINE-RESPONSIVE REGULATORY PROTEIN"/>
    <property type="match status" value="1"/>
</dbReference>
<dbReference type="GO" id="GO:0043565">
    <property type="term" value="F:sequence-specific DNA binding"/>
    <property type="evidence" value="ECO:0007669"/>
    <property type="project" value="InterPro"/>
</dbReference>
<feature type="domain" description="HTH asnC-type" evidence="4">
    <location>
        <begin position="4"/>
        <end position="65"/>
    </location>
</feature>
<proteinExistence type="predicted"/>
<reference evidence="5 6" key="1">
    <citation type="submission" date="2016-07" db="EMBL/GenBank/DDBJ databases">
        <title>Complete genome sequence of Bradyrhizobium icense LMTR 13T, a potential inoculant strain isolated from lima bean (Phaseolus lunatus) in Peru.</title>
        <authorList>
            <person name="Ormeno-Orrillo E."/>
            <person name="Duran D."/>
            <person name="Rogel M.A."/>
            <person name="Rey L."/>
            <person name="Imperial J."/>
            <person name="Ruiz-Argueso T."/>
            <person name="Martinez-Romero E."/>
        </authorList>
    </citation>
    <scope>NUCLEOTIDE SEQUENCE [LARGE SCALE GENOMIC DNA]</scope>
    <source>
        <strain evidence="5 6">LMTR 13</strain>
    </source>
</reference>
<dbReference type="Pfam" id="PF13412">
    <property type="entry name" value="HTH_24"/>
    <property type="match status" value="1"/>
</dbReference>
<accession>A0A1B1UBL2</accession>
<dbReference type="CDD" id="cd00090">
    <property type="entry name" value="HTH_ARSR"/>
    <property type="match status" value="1"/>
</dbReference>
<evidence type="ECO:0000313" key="6">
    <source>
        <dbReference type="Proteomes" id="UP000092839"/>
    </source>
</evidence>
<dbReference type="SUPFAM" id="SSF46785">
    <property type="entry name" value="Winged helix' DNA-binding domain"/>
    <property type="match status" value="1"/>
</dbReference>
<dbReference type="Gene3D" id="1.10.10.10">
    <property type="entry name" value="Winged helix-like DNA-binding domain superfamily/Winged helix DNA-binding domain"/>
    <property type="match status" value="1"/>
</dbReference>
<organism evidence="5 6">
    <name type="scientific">Bradyrhizobium icense</name>
    <dbReference type="NCBI Taxonomy" id="1274631"/>
    <lineage>
        <taxon>Bacteria</taxon>
        <taxon>Pseudomonadati</taxon>
        <taxon>Pseudomonadota</taxon>
        <taxon>Alphaproteobacteria</taxon>
        <taxon>Hyphomicrobiales</taxon>
        <taxon>Nitrobacteraceae</taxon>
        <taxon>Bradyrhizobium</taxon>
    </lineage>
</organism>
<protein>
    <submittedName>
        <fullName evidence="5">AsnC family transcriptional regulator</fullName>
    </submittedName>
</protein>
<dbReference type="InterPro" id="IPR000485">
    <property type="entry name" value="AsnC-type_HTH_dom"/>
</dbReference>
<dbReference type="PANTHER" id="PTHR30154:SF34">
    <property type="entry name" value="TRANSCRIPTIONAL REGULATOR AZLB"/>
    <property type="match status" value="1"/>
</dbReference>
<dbReference type="InterPro" id="IPR011008">
    <property type="entry name" value="Dimeric_a/b-barrel"/>
</dbReference>
<dbReference type="InterPro" id="IPR036388">
    <property type="entry name" value="WH-like_DNA-bd_sf"/>
</dbReference>
<dbReference type="PRINTS" id="PR00033">
    <property type="entry name" value="HTHASNC"/>
</dbReference>
<dbReference type="KEGG" id="bic:LMTR13_08140"/>
<dbReference type="InterPro" id="IPR011991">
    <property type="entry name" value="ArsR-like_HTH"/>
</dbReference>
<dbReference type="InterPro" id="IPR019885">
    <property type="entry name" value="Tscrpt_reg_HTH_AsnC-type_CS"/>
</dbReference>
<dbReference type="InterPro" id="IPR019887">
    <property type="entry name" value="Tscrpt_reg_AsnC/Lrp_C"/>
</dbReference>
<name>A0A1B1UBL2_9BRAD</name>
<dbReference type="AlphaFoldDB" id="A0A1B1UBL2"/>
<dbReference type="Pfam" id="PF01037">
    <property type="entry name" value="AsnC_trans_reg"/>
    <property type="match status" value="1"/>
</dbReference>
<gene>
    <name evidence="5" type="ORF">LMTR13_08140</name>
</gene>
<evidence type="ECO:0000259" key="4">
    <source>
        <dbReference type="PROSITE" id="PS50956"/>
    </source>
</evidence>
<keyword evidence="2" id="KW-0238">DNA-binding</keyword>
<dbReference type="GO" id="GO:0043200">
    <property type="term" value="P:response to amino acid"/>
    <property type="evidence" value="ECO:0007669"/>
    <property type="project" value="TreeGrafter"/>
</dbReference>
<dbReference type="OrthoDB" id="9812082at2"/>